<name>A0AAD1TFE4_PELCU</name>
<protein>
    <submittedName>
        <fullName evidence="1">Uncharacterized protein</fullName>
    </submittedName>
</protein>
<feature type="non-terminal residue" evidence="1">
    <location>
        <position position="59"/>
    </location>
</feature>
<organism evidence="1 2">
    <name type="scientific">Pelobates cultripes</name>
    <name type="common">Western spadefoot toad</name>
    <dbReference type="NCBI Taxonomy" id="61616"/>
    <lineage>
        <taxon>Eukaryota</taxon>
        <taxon>Metazoa</taxon>
        <taxon>Chordata</taxon>
        <taxon>Craniata</taxon>
        <taxon>Vertebrata</taxon>
        <taxon>Euteleostomi</taxon>
        <taxon>Amphibia</taxon>
        <taxon>Batrachia</taxon>
        <taxon>Anura</taxon>
        <taxon>Pelobatoidea</taxon>
        <taxon>Pelobatidae</taxon>
        <taxon>Pelobates</taxon>
    </lineage>
</organism>
<evidence type="ECO:0000313" key="2">
    <source>
        <dbReference type="Proteomes" id="UP001295444"/>
    </source>
</evidence>
<feature type="non-terminal residue" evidence="1">
    <location>
        <position position="1"/>
    </location>
</feature>
<accession>A0AAD1TFE4</accession>
<proteinExistence type="predicted"/>
<gene>
    <name evidence="1" type="ORF">PECUL_23A047491</name>
</gene>
<sequence length="59" mass="6327">IRIQCCKETGSESFLSHYAPKGSEAANYVISVTSVFSLSTPKSSQQKNKNVSISCNIGT</sequence>
<evidence type="ECO:0000313" key="1">
    <source>
        <dbReference type="EMBL" id="CAH2325766.1"/>
    </source>
</evidence>
<dbReference type="EMBL" id="OW240923">
    <property type="protein sequence ID" value="CAH2325766.1"/>
    <property type="molecule type" value="Genomic_DNA"/>
</dbReference>
<reference evidence="1" key="1">
    <citation type="submission" date="2022-03" db="EMBL/GenBank/DDBJ databases">
        <authorList>
            <person name="Alioto T."/>
            <person name="Alioto T."/>
            <person name="Gomez Garrido J."/>
        </authorList>
    </citation>
    <scope>NUCLEOTIDE SEQUENCE</scope>
</reference>
<keyword evidence="2" id="KW-1185">Reference proteome</keyword>
<dbReference type="AlphaFoldDB" id="A0AAD1TFE4"/>
<dbReference type="Proteomes" id="UP001295444">
    <property type="component" value="Chromosome 12"/>
</dbReference>